<sequence length="188" mass="21847">MLSYKQSKVEKYMQRLTLIQPNLTHKNQILNYQQAYQAANLVLHGAGQLQQFSAKNFADWLDYIQAPAGTHLFGYEKKVKDSSYLAWHNNENRMIGMINIRHELTPHLLQYGGHIGYSIHPQEWRKGYATEMLALSLEKTDELGIKEVMISCDKDNIASSRVIIKNNGVLENEIRLDGKIIQRYWIKR</sequence>
<dbReference type="EMBL" id="BPUX01000022">
    <property type="protein sequence ID" value="GJH43047.1"/>
    <property type="molecule type" value="Genomic_DNA"/>
</dbReference>
<organism evidence="2 3">
    <name type="scientific">Pasteurella canis</name>
    <dbReference type="NCBI Taxonomy" id="753"/>
    <lineage>
        <taxon>Bacteria</taxon>
        <taxon>Pseudomonadati</taxon>
        <taxon>Pseudomonadota</taxon>
        <taxon>Gammaproteobacteria</taxon>
        <taxon>Pasteurellales</taxon>
        <taxon>Pasteurellaceae</taxon>
        <taxon>Pasteurella</taxon>
    </lineage>
</organism>
<dbReference type="PROSITE" id="PS51186">
    <property type="entry name" value="GNAT"/>
    <property type="match status" value="1"/>
</dbReference>
<dbReference type="PANTHER" id="PTHR39173">
    <property type="entry name" value="ACETYLTRANSFERASE"/>
    <property type="match status" value="1"/>
</dbReference>
<dbReference type="PANTHER" id="PTHR39173:SF1">
    <property type="entry name" value="ACETYLTRANSFERASE"/>
    <property type="match status" value="1"/>
</dbReference>
<dbReference type="RefSeq" id="WP_226690715.1">
    <property type="nucleotide sequence ID" value="NZ_BPUX01000022.1"/>
</dbReference>
<dbReference type="InterPro" id="IPR000182">
    <property type="entry name" value="GNAT_dom"/>
</dbReference>
<evidence type="ECO:0000313" key="2">
    <source>
        <dbReference type="EMBL" id="GJH43047.1"/>
    </source>
</evidence>
<gene>
    <name evidence="2" type="ORF">PA42_12210</name>
</gene>
<evidence type="ECO:0000313" key="3">
    <source>
        <dbReference type="Proteomes" id="UP001052140"/>
    </source>
</evidence>
<comment type="caution">
    <text evidence="2">The sequence shown here is derived from an EMBL/GenBank/DDBJ whole genome shotgun (WGS) entry which is preliminary data.</text>
</comment>
<dbReference type="SUPFAM" id="SSF55729">
    <property type="entry name" value="Acyl-CoA N-acyltransferases (Nat)"/>
    <property type="match status" value="1"/>
</dbReference>
<evidence type="ECO:0000259" key="1">
    <source>
        <dbReference type="PROSITE" id="PS51186"/>
    </source>
</evidence>
<reference evidence="2" key="1">
    <citation type="submission" date="2024-05" db="EMBL/GenBank/DDBJ databases">
        <title>Determining zoonotic pasteurella genome.</title>
        <authorList>
            <person name="Maeda T."/>
            <person name="Takahashi T."/>
            <person name="Yoshida H."/>
        </authorList>
    </citation>
    <scope>NUCLEOTIDE SEQUENCE</scope>
    <source>
        <strain evidence="2">PA42</strain>
    </source>
</reference>
<dbReference type="Gene3D" id="3.40.630.30">
    <property type="match status" value="1"/>
</dbReference>
<dbReference type="InterPro" id="IPR016181">
    <property type="entry name" value="Acyl_CoA_acyltransferase"/>
</dbReference>
<protein>
    <submittedName>
        <fullName evidence="2">Acetyltransferase</fullName>
    </submittedName>
</protein>
<feature type="domain" description="N-acetyltransferase" evidence="1">
    <location>
        <begin position="47"/>
        <end position="188"/>
    </location>
</feature>
<accession>A0ABQ4VGC3</accession>
<proteinExistence type="predicted"/>
<name>A0ABQ4VGC3_9PAST</name>
<keyword evidence="3" id="KW-1185">Reference proteome</keyword>
<dbReference type="Pfam" id="PF13302">
    <property type="entry name" value="Acetyltransf_3"/>
    <property type="match status" value="1"/>
</dbReference>
<dbReference type="Proteomes" id="UP001052140">
    <property type="component" value="Unassembled WGS sequence"/>
</dbReference>
<dbReference type="CDD" id="cd04301">
    <property type="entry name" value="NAT_SF"/>
    <property type="match status" value="1"/>
</dbReference>
<dbReference type="GeneID" id="69687151"/>